<gene>
    <name evidence="2" type="primary">LOC114653834</name>
</gene>
<dbReference type="Ensembl" id="ENSECRT00000009435.1">
    <property type="protein sequence ID" value="ENSECRP00000009285.1"/>
    <property type="gene ID" value="ENSECRG00000006223.1"/>
</dbReference>
<keyword evidence="3" id="KW-1185">Reference proteome</keyword>
<proteinExistence type="predicted"/>
<evidence type="ECO:0000256" key="1">
    <source>
        <dbReference type="SAM" id="Coils"/>
    </source>
</evidence>
<dbReference type="AlphaFoldDB" id="A0A8C4S4D7"/>
<evidence type="ECO:0000313" key="3">
    <source>
        <dbReference type="Proteomes" id="UP000694620"/>
    </source>
</evidence>
<organism evidence="2 3">
    <name type="scientific">Erpetoichthys calabaricus</name>
    <name type="common">Rope fish</name>
    <name type="synonym">Calamoichthys calabaricus</name>
    <dbReference type="NCBI Taxonomy" id="27687"/>
    <lineage>
        <taxon>Eukaryota</taxon>
        <taxon>Metazoa</taxon>
        <taxon>Chordata</taxon>
        <taxon>Craniata</taxon>
        <taxon>Vertebrata</taxon>
        <taxon>Euteleostomi</taxon>
        <taxon>Actinopterygii</taxon>
        <taxon>Polypteriformes</taxon>
        <taxon>Polypteridae</taxon>
        <taxon>Erpetoichthys</taxon>
    </lineage>
</organism>
<dbReference type="PANTHER" id="PTHR33488:SF2">
    <property type="entry name" value="EARLY ENDOSOME ANTIGEN 1-LIKE"/>
    <property type="match status" value="1"/>
</dbReference>
<evidence type="ECO:0000313" key="2">
    <source>
        <dbReference type="Ensembl" id="ENSECRP00000009285.1"/>
    </source>
</evidence>
<reference evidence="2" key="1">
    <citation type="submission" date="2021-06" db="EMBL/GenBank/DDBJ databases">
        <authorList>
            <consortium name="Wellcome Sanger Institute Data Sharing"/>
        </authorList>
    </citation>
    <scope>NUCLEOTIDE SEQUENCE [LARGE SCALE GENOMIC DNA]</scope>
</reference>
<reference evidence="2" key="2">
    <citation type="submission" date="2025-08" db="UniProtKB">
        <authorList>
            <consortium name="Ensembl"/>
        </authorList>
    </citation>
    <scope>IDENTIFICATION</scope>
</reference>
<dbReference type="GeneTree" id="ENSGT00390000008061"/>
<feature type="coiled-coil region" evidence="1">
    <location>
        <begin position="177"/>
        <end position="232"/>
    </location>
</feature>
<keyword evidence="1" id="KW-0175">Coiled coil</keyword>
<accession>A0A8C4S4D7</accession>
<reference evidence="2" key="3">
    <citation type="submission" date="2025-09" db="UniProtKB">
        <authorList>
            <consortium name="Ensembl"/>
        </authorList>
    </citation>
    <scope>IDENTIFICATION</scope>
</reference>
<protein>
    <submittedName>
        <fullName evidence="2">Uncharacterized LOC114653834</fullName>
    </submittedName>
</protein>
<name>A0A8C4S4D7_ERPCA</name>
<feature type="coiled-coil region" evidence="1">
    <location>
        <begin position="447"/>
        <end position="478"/>
    </location>
</feature>
<sequence length="689" mass="77448">MSSQEVQKAVLSISTAEEVRQETTLLMKPYANWEEFLMPGPLSIAILGELVFISSKDDFSINKNPPKDGFKYIRYPESFRACLMQVTNSGWLAFNEAHKNMDQIRLHSFNIPGYVKMTVKTLLQDNLDLVKALLPGQLQNIHDIAKECTRLADSTEKKFMDVILLIQEILEACMNAKLLYEEDLKNIKLKLEEAQMKKASTEMAKKLAEENLNRMTKQLDEAQDQFKKAMDSMPSGWEIIGMNFVEGLADSVNSLISGAVSVLSSPGKITSAVKGSTGSESTPVKSDNPMAVNNIYSKSAQLLKLSQQLQTFVEKDQIKWNEIYDEKNESAKSDWIKKQYEDIEKSVQGEEECKPKGKVLEICQAAVSICKLLTQYAPKKDCPEEEKKKILTQISSLKDSCEVFDSESKAFTNSSAFPATPPNIVHQASDGKKSAGEMASENARFKIEQSKAQLQQVQDMYQKSMENLEKNNKELTEILVTMHSCQVKEIDFDTTVKMLVKGLDAMGRVKEQWEKMVHFFQMISNLISTCLNTTLNQFVTSAESLKSVTGYNSNRFVVDMIYTQAFQASNIANLVHMIAETYTEVSNLYLMDKVSSLGKLMALDPNNPQFESERGKLASDCESAQNGIKNLVLKNKEEFESSVNSRVQKIESELQSVLPPISDVEQKKIQSNISTGIKNVSKEDEGQFE</sequence>
<dbReference type="Proteomes" id="UP000694620">
    <property type="component" value="Chromosome 6"/>
</dbReference>
<dbReference type="PANTHER" id="PTHR33488">
    <property type="entry name" value="ZGC:162509"/>
    <property type="match status" value="1"/>
</dbReference>